<comment type="caution">
    <text evidence="2">The sequence shown here is derived from an EMBL/GenBank/DDBJ whole genome shotgun (WGS) entry which is preliminary data.</text>
</comment>
<organism evidence="2 3">
    <name type="scientific">Rhodococcoides trifolii</name>
    <dbReference type="NCBI Taxonomy" id="908250"/>
    <lineage>
        <taxon>Bacteria</taxon>
        <taxon>Bacillati</taxon>
        <taxon>Actinomycetota</taxon>
        <taxon>Actinomycetes</taxon>
        <taxon>Mycobacteriales</taxon>
        <taxon>Nocardiaceae</taxon>
        <taxon>Rhodococcoides</taxon>
    </lineage>
</organism>
<dbReference type="GO" id="GO:0005829">
    <property type="term" value="C:cytosol"/>
    <property type="evidence" value="ECO:0007669"/>
    <property type="project" value="TreeGrafter"/>
</dbReference>
<proteinExistence type="predicted"/>
<name>A0A917LHS9_9NOCA</name>
<dbReference type="PANTHER" id="PTHR33336:SF1">
    <property type="entry name" value="(4S)-4-HYDROXY-5-PHOSPHONOOXYPENTANE-2,3-DIONE ISOMERASE"/>
    <property type="match status" value="1"/>
</dbReference>
<evidence type="ECO:0000313" key="3">
    <source>
        <dbReference type="Proteomes" id="UP000654257"/>
    </source>
</evidence>
<gene>
    <name evidence="2" type="ORF">GCM10007304_43210</name>
</gene>
<dbReference type="EMBL" id="BMCU01000005">
    <property type="protein sequence ID" value="GGG24698.1"/>
    <property type="molecule type" value="Genomic_DNA"/>
</dbReference>
<keyword evidence="3" id="KW-1185">Reference proteome</keyword>
<reference evidence="2" key="1">
    <citation type="journal article" date="2014" name="Int. J. Syst. Evol. Microbiol.">
        <title>Complete genome sequence of Corynebacterium casei LMG S-19264T (=DSM 44701T), isolated from a smear-ripened cheese.</title>
        <authorList>
            <consortium name="US DOE Joint Genome Institute (JGI-PGF)"/>
            <person name="Walter F."/>
            <person name="Albersmeier A."/>
            <person name="Kalinowski J."/>
            <person name="Ruckert C."/>
        </authorList>
    </citation>
    <scope>NUCLEOTIDE SEQUENCE</scope>
    <source>
        <strain evidence="2">CCM 7905</strain>
    </source>
</reference>
<dbReference type="InterPro" id="IPR050744">
    <property type="entry name" value="AI-2_Isomerase_LsrG"/>
</dbReference>
<dbReference type="PANTHER" id="PTHR33336">
    <property type="entry name" value="QUINOL MONOOXYGENASE YGIN-RELATED"/>
    <property type="match status" value="1"/>
</dbReference>
<evidence type="ECO:0000259" key="1">
    <source>
        <dbReference type="PROSITE" id="PS51725"/>
    </source>
</evidence>
<accession>A0A917LHS9</accession>
<dbReference type="SUPFAM" id="SSF54909">
    <property type="entry name" value="Dimeric alpha+beta barrel"/>
    <property type="match status" value="1"/>
</dbReference>
<dbReference type="Gene3D" id="3.30.70.100">
    <property type="match status" value="1"/>
</dbReference>
<protein>
    <recommendedName>
        <fullName evidence="1">ABM domain-containing protein</fullName>
    </recommendedName>
</protein>
<dbReference type="PROSITE" id="PS51725">
    <property type="entry name" value="ABM"/>
    <property type="match status" value="1"/>
</dbReference>
<evidence type="ECO:0000313" key="2">
    <source>
        <dbReference type="EMBL" id="GGG24698.1"/>
    </source>
</evidence>
<dbReference type="Pfam" id="PF03992">
    <property type="entry name" value="ABM"/>
    <property type="match status" value="1"/>
</dbReference>
<dbReference type="InterPro" id="IPR011008">
    <property type="entry name" value="Dimeric_a/b-barrel"/>
</dbReference>
<sequence>MLNLLVSVNVRADKREQFLTAITLNAAASVREEPGCFQFDVFEDESEPNRFFFYERYTDRAAFDAHKASDHFTAWRAAAADVLVPGSQRNTFGTAVTTVIDSVSA</sequence>
<dbReference type="InterPro" id="IPR007138">
    <property type="entry name" value="ABM_dom"/>
</dbReference>
<dbReference type="GO" id="GO:0016491">
    <property type="term" value="F:oxidoreductase activity"/>
    <property type="evidence" value="ECO:0007669"/>
    <property type="project" value="TreeGrafter"/>
</dbReference>
<dbReference type="Proteomes" id="UP000654257">
    <property type="component" value="Unassembled WGS sequence"/>
</dbReference>
<dbReference type="RefSeq" id="WP_188546967.1">
    <property type="nucleotide sequence ID" value="NZ_BMCU01000005.1"/>
</dbReference>
<feature type="domain" description="ABM" evidence="1">
    <location>
        <begin position="2"/>
        <end position="92"/>
    </location>
</feature>
<reference evidence="2" key="2">
    <citation type="submission" date="2020-09" db="EMBL/GenBank/DDBJ databases">
        <authorList>
            <person name="Sun Q."/>
            <person name="Sedlacek I."/>
        </authorList>
    </citation>
    <scope>NUCLEOTIDE SEQUENCE</scope>
    <source>
        <strain evidence="2">CCM 7905</strain>
    </source>
</reference>
<dbReference type="AlphaFoldDB" id="A0A917LHS9"/>